<feature type="transmembrane region" description="Helical" evidence="5">
    <location>
        <begin position="26"/>
        <end position="49"/>
    </location>
</feature>
<evidence type="ECO:0000256" key="3">
    <source>
        <dbReference type="ARBA" id="ARBA00022989"/>
    </source>
</evidence>
<feature type="transmembrane region" description="Helical" evidence="5">
    <location>
        <begin position="283"/>
        <end position="305"/>
    </location>
</feature>
<dbReference type="InterPro" id="IPR036259">
    <property type="entry name" value="MFS_trans_sf"/>
</dbReference>
<evidence type="ECO:0000256" key="1">
    <source>
        <dbReference type="ARBA" id="ARBA00004651"/>
    </source>
</evidence>
<reference evidence="7" key="1">
    <citation type="journal article" date="2021" name="PeerJ">
        <title>Extensive microbial diversity within the chicken gut microbiome revealed by metagenomics and culture.</title>
        <authorList>
            <person name="Gilroy R."/>
            <person name="Ravi A."/>
            <person name="Getino M."/>
            <person name="Pursley I."/>
            <person name="Horton D.L."/>
            <person name="Alikhan N.F."/>
            <person name="Baker D."/>
            <person name="Gharbi K."/>
            <person name="Hall N."/>
            <person name="Watson M."/>
            <person name="Adriaenssens E.M."/>
            <person name="Foster-Nyarko E."/>
            <person name="Jarju S."/>
            <person name="Secka A."/>
            <person name="Antonio M."/>
            <person name="Oren A."/>
            <person name="Chaudhuri R.R."/>
            <person name="La Ragione R."/>
            <person name="Hildebrand F."/>
            <person name="Pallen M.J."/>
        </authorList>
    </citation>
    <scope>NUCLEOTIDE SEQUENCE</scope>
    <source>
        <strain evidence="7">ChiHjej13B12-24818</strain>
    </source>
</reference>
<dbReference type="Gene3D" id="1.20.1250.20">
    <property type="entry name" value="MFS general substrate transporter like domains"/>
    <property type="match status" value="1"/>
</dbReference>
<dbReference type="AlphaFoldDB" id="A0A9D2LBQ0"/>
<comment type="caution">
    <text evidence="7">The sequence shown here is derived from an EMBL/GenBank/DDBJ whole genome shotgun (WGS) entry which is preliminary data.</text>
</comment>
<feature type="transmembrane region" description="Helical" evidence="5">
    <location>
        <begin position="125"/>
        <end position="146"/>
    </location>
</feature>
<dbReference type="InterPro" id="IPR020846">
    <property type="entry name" value="MFS_dom"/>
</dbReference>
<feature type="transmembrane region" description="Helical" evidence="5">
    <location>
        <begin position="317"/>
        <end position="338"/>
    </location>
</feature>
<sequence>MPLLVAMTLLGFSGYAALLPVAPLWAVHGGAGSMGAGLVNGVLMLFTVLTQLVVPASLRRFGWAPVLAAGMLLLGLPAAAFALSDDLISVLALSAVRGLGFGVLTVTGSALVAELVEPARRGQAIGVYGLAVAGPQVLFISGGPWIVENLGFGLIFAIGVLPAVGVVPAIMLGRRAERVPSTGERAPYLQLLRPMVLLLGVTLAGGALITFMAPMSDSAGLSTLALLCMTVFAAFARWRAGTLSDRFGPHVFIWPLVLVTAAGMAVMAWAVRDPHATVAPALLLGATLVGISYGALQNLTLVVAFRAVSRPHYGSASAVWNIGFDTGTGLGSVMIGMIAGGSSFPIALLVGGAFSLLTLPLALRRPQPAREA</sequence>
<dbReference type="Proteomes" id="UP000823823">
    <property type="component" value="Unassembled WGS sequence"/>
</dbReference>
<feature type="domain" description="Major facilitator superfamily (MFS) profile" evidence="6">
    <location>
        <begin position="186"/>
        <end position="372"/>
    </location>
</feature>
<dbReference type="InterPro" id="IPR005829">
    <property type="entry name" value="Sugar_transporter_CS"/>
</dbReference>
<dbReference type="EMBL" id="DWZH01000028">
    <property type="protein sequence ID" value="HJB09614.1"/>
    <property type="molecule type" value="Genomic_DNA"/>
</dbReference>
<evidence type="ECO:0000256" key="2">
    <source>
        <dbReference type="ARBA" id="ARBA00022692"/>
    </source>
</evidence>
<comment type="subcellular location">
    <subcellularLocation>
        <location evidence="1">Cell membrane</location>
        <topology evidence="1">Multi-pass membrane protein</topology>
    </subcellularLocation>
</comment>
<dbReference type="InterPro" id="IPR011701">
    <property type="entry name" value="MFS"/>
</dbReference>
<dbReference type="PROSITE" id="PS50850">
    <property type="entry name" value="MFS"/>
    <property type="match status" value="1"/>
</dbReference>
<proteinExistence type="predicted"/>
<dbReference type="InterPro" id="IPR052714">
    <property type="entry name" value="MFS_Exporter"/>
</dbReference>
<name>A0A9D2LBQ0_9MICO</name>
<reference evidence="7" key="2">
    <citation type="submission" date="2021-04" db="EMBL/GenBank/DDBJ databases">
        <authorList>
            <person name="Gilroy R."/>
        </authorList>
    </citation>
    <scope>NUCLEOTIDE SEQUENCE</scope>
    <source>
        <strain evidence="7">ChiHjej13B12-24818</strain>
    </source>
</reference>
<gene>
    <name evidence="7" type="ORF">H9786_03625</name>
</gene>
<evidence type="ECO:0000313" key="7">
    <source>
        <dbReference type="EMBL" id="HJB09614.1"/>
    </source>
</evidence>
<keyword evidence="2 5" id="KW-0812">Transmembrane</keyword>
<feature type="transmembrane region" description="Helical" evidence="5">
    <location>
        <begin position="61"/>
        <end position="82"/>
    </location>
</feature>
<dbReference type="GO" id="GO:0005886">
    <property type="term" value="C:plasma membrane"/>
    <property type="evidence" value="ECO:0007669"/>
    <property type="project" value="UniProtKB-SubCell"/>
</dbReference>
<dbReference type="SUPFAM" id="SSF103473">
    <property type="entry name" value="MFS general substrate transporter"/>
    <property type="match status" value="1"/>
</dbReference>
<feature type="transmembrane region" description="Helical" evidence="5">
    <location>
        <begin position="344"/>
        <end position="363"/>
    </location>
</feature>
<protein>
    <submittedName>
        <fullName evidence="7">MFS transporter</fullName>
    </submittedName>
</protein>
<dbReference type="Pfam" id="PF07690">
    <property type="entry name" value="MFS_1"/>
    <property type="match status" value="1"/>
</dbReference>
<dbReference type="PANTHER" id="PTHR23531:SF1">
    <property type="entry name" value="QUINOLENE RESISTANCE PROTEIN NORA"/>
    <property type="match status" value="1"/>
</dbReference>
<evidence type="ECO:0000259" key="6">
    <source>
        <dbReference type="PROSITE" id="PS50850"/>
    </source>
</evidence>
<evidence type="ECO:0000256" key="4">
    <source>
        <dbReference type="ARBA" id="ARBA00023136"/>
    </source>
</evidence>
<evidence type="ECO:0000313" key="8">
    <source>
        <dbReference type="Proteomes" id="UP000823823"/>
    </source>
</evidence>
<keyword evidence="4 5" id="KW-0472">Membrane</keyword>
<feature type="transmembrane region" description="Helical" evidence="5">
    <location>
        <begin position="152"/>
        <end position="173"/>
    </location>
</feature>
<feature type="transmembrane region" description="Helical" evidence="5">
    <location>
        <begin position="251"/>
        <end position="271"/>
    </location>
</feature>
<feature type="transmembrane region" description="Helical" evidence="5">
    <location>
        <begin position="219"/>
        <end position="239"/>
    </location>
</feature>
<dbReference type="PANTHER" id="PTHR23531">
    <property type="entry name" value="QUINOLENE RESISTANCE PROTEIN NORA"/>
    <property type="match status" value="1"/>
</dbReference>
<dbReference type="PROSITE" id="PS00217">
    <property type="entry name" value="SUGAR_TRANSPORT_2"/>
    <property type="match status" value="1"/>
</dbReference>
<feature type="transmembrane region" description="Helical" evidence="5">
    <location>
        <begin position="194"/>
        <end position="213"/>
    </location>
</feature>
<feature type="transmembrane region" description="Helical" evidence="5">
    <location>
        <begin position="88"/>
        <end position="113"/>
    </location>
</feature>
<keyword evidence="3 5" id="KW-1133">Transmembrane helix</keyword>
<dbReference type="GO" id="GO:0022857">
    <property type="term" value="F:transmembrane transporter activity"/>
    <property type="evidence" value="ECO:0007669"/>
    <property type="project" value="InterPro"/>
</dbReference>
<evidence type="ECO:0000256" key="5">
    <source>
        <dbReference type="SAM" id="Phobius"/>
    </source>
</evidence>
<accession>A0A9D2LBQ0</accession>
<organism evidence="7 8">
    <name type="scientific">Candidatus Brachybacterium merdavium</name>
    <dbReference type="NCBI Taxonomy" id="2838513"/>
    <lineage>
        <taxon>Bacteria</taxon>
        <taxon>Bacillati</taxon>
        <taxon>Actinomycetota</taxon>
        <taxon>Actinomycetes</taxon>
        <taxon>Micrococcales</taxon>
        <taxon>Dermabacteraceae</taxon>
        <taxon>Brachybacterium</taxon>
    </lineage>
</organism>